<dbReference type="InterPro" id="IPR050490">
    <property type="entry name" value="Bact_solute-bd_prot1"/>
</dbReference>
<evidence type="ECO:0000313" key="3">
    <source>
        <dbReference type="EMBL" id="HIZ24876.1"/>
    </source>
</evidence>
<reference evidence="3" key="1">
    <citation type="journal article" date="2021" name="PeerJ">
        <title>Extensive microbial diversity within the chicken gut microbiome revealed by metagenomics and culture.</title>
        <authorList>
            <person name="Gilroy R."/>
            <person name="Ravi A."/>
            <person name="Getino M."/>
            <person name="Pursley I."/>
            <person name="Horton D.L."/>
            <person name="Alikhan N.F."/>
            <person name="Baker D."/>
            <person name="Gharbi K."/>
            <person name="Hall N."/>
            <person name="Watson M."/>
            <person name="Adriaenssens E.M."/>
            <person name="Foster-Nyarko E."/>
            <person name="Jarju S."/>
            <person name="Secka A."/>
            <person name="Antonio M."/>
            <person name="Oren A."/>
            <person name="Chaudhuri R.R."/>
            <person name="La Ragione R."/>
            <person name="Hildebrand F."/>
            <person name="Pallen M.J."/>
        </authorList>
    </citation>
    <scope>NUCLEOTIDE SEQUENCE</scope>
    <source>
        <strain evidence="3">CHK33-5263</strain>
    </source>
</reference>
<organism evidence="3 4">
    <name type="scientific">Candidatus Gallimonas intestinigallinarum</name>
    <dbReference type="NCBI Taxonomy" id="2838604"/>
    <lineage>
        <taxon>Bacteria</taxon>
        <taxon>Bacillati</taxon>
        <taxon>Bacillota</taxon>
        <taxon>Clostridia</taxon>
        <taxon>Candidatus Gallimonas</taxon>
    </lineage>
</organism>
<accession>A0A9D2DWY7</accession>
<proteinExistence type="inferred from homology"/>
<dbReference type="Proteomes" id="UP000824044">
    <property type="component" value="Unassembled WGS sequence"/>
</dbReference>
<keyword evidence="2" id="KW-0732">Signal</keyword>
<dbReference type="PROSITE" id="PS51257">
    <property type="entry name" value="PROKAR_LIPOPROTEIN"/>
    <property type="match status" value="1"/>
</dbReference>
<feature type="chain" id="PRO_5039215655" evidence="2">
    <location>
        <begin position="28"/>
        <end position="930"/>
    </location>
</feature>
<sequence>MKKKFLRNASLVALSAVLVGSSAVALAACGPGSTTGLGGNDNYTITVNIFCGAADEDTNERICNNWAEEYSAAHAEELGGNKIKVDFQPNNESGKYFETLQSQIGTGNYADIIYLSPKNVISYAASGHVLDIASYVEADATLVEQLESIWPKSLAFYATTGTGRNRQNASSIEFDGTHFVDSASGEQASLYGLPKDYSNFALGYNKNYFTDEMKAAYTTLKASDVRNVTSRLWSSGALVTDGAVTHTGASSGAITYATDGSYTNPYTQEKVTFEAGDEAPFVVVGVPISYKPFNYYKYETYDDALLAGDPMAVSVETFTGGDGYTIVIPGFPGEKFTISEDTPNAYNADAEYDAGTGHIVLTWTEYGALSWACTYMLNSFAWSEKNPDTGLVRVKEHDATYTQWKSGEGGVYTTAGYYNVYGGEQFEHVSGGAEGPNLYVNPWLYSNDASYIDQTNTKSLNESRGNTAIASSTGNTWSWTDAVNPNDLSSYIGNAYEELEKTNLDGTTRMSHNQYGMNSENFVEAYGAFHEHNATWNAHVGQTGDVVTAASDKDFNGQAAFVAGAGLFYGVGTWDISEYQEVRTDTLDVGITPTAVSNRLALYVETRDTYYTNDTKKVYSNGATKQTGDGVNNEYAQRTDVSSGRMQYTMDEIYANQLLRQDKWGARMDSVGYAVNAHVADEGQPSWKAAACVSLVLALTVDENAQVTLTYGGAQIPNVMSQCNEYLNYNVEGYEEGAFVDMITPEGDAEGNDVWDGYYALAIEMASAGYVNKSPQTVREFLNGRKVTDAEGVEHEVKYDEQYADVKLVDFTTATSSKTMLAYAMRVLRMINYTRTERDLSIRMQYMNSARQQSLYTVGTNWMTCLAAQALSNFLAYRNQAALTEDLSDLTTSVAKSMADWDGGNYTLMTPALYCVRTVLTSQNYLSNNQ</sequence>
<dbReference type="Gene3D" id="3.40.190.10">
    <property type="entry name" value="Periplasmic binding protein-like II"/>
    <property type="match status" value="1"/>
</dbReference>
<protein>
    <submittedName>
        <fullName evidence="3">Uncharacterized protein</fullName>
    </submittedName>
</protein>
<evidence type="ECO:0000256" key="1">
    <source>
        <dbReference type="ARBA" id="ARBA00008520"/>
    </source>
</evidence>
<feature type="signal peptide" evidence="2">
    <location>
        <begin position="1"/>
        <end position="27"/>
    </location>
</feature>
<dbReference type="PANTHER" id="PTHR43649:SF31">
    <property type="entry name" value="SN-GLYCEROL-3-PHOSPHATE-BINDING PERIPLASMIC PROTEIN UGPB"/>
    <property type="match status" value="1"/>
</dbReference>
<evidence type="ECO:0000256" key="2">
    <source>
        <dbReference type="SAM" id="SignalP"/>
    </source>
</evidence>
<evidence type="ECO:0000313" key="4">
    <source>
        <dbReference type="Proteomes" id="UP000824044"/>
    </source>
</evidence>
<gene>
    <name evidence="3" type="ORF">H9812_05355</name>
</gene>
<dbReference type="EMBL" id="DXBS01000106">
    <property type="protein sequence ID" value="HIZ24876.1"/>
    <property type="molecule type" value="Genomic_DNA"/>
</dbReference>
<comment type="caution">
    <text evidence="3">The sequence shown here is derived from an EMBL/GenBank/DDBJ whole genome shotgun (WGS) entry which is preliminary data.</text>
</comment>
<comment type="similarity">
    <text evidence="1">Belongs to the bacterial solute-binding protein 1 family.</text>
</comment>
<dbReference type="AlphaFoldDB" id="A0A9D2DWY7"/>
<name>A0A9D2DWY7_9FIRM</name>
<dbReference type="SUPFAM" id="SSF53850">
    <property type="entry name" value="Periplasmic binding protein-like II"/>
    <property type="match status" value="1"/>
</dbReference>
<reference evidence="3" key="2">
    <citation type="submission" date="2021-04" db="EMBL/GenBank/DDBJ databases">
        <authorList>
            <person name="Gilroy R."/>
        </authorList>
    </citation>
    <scope>NUCLEOTIDE SEQUENCE</scope>
    <source>
        <strain evidence="3">CHK33-5263</strain>
    </source>
</reference>
<dbReference type="PANTHER" id="PTHR43649">
    <property type="entry name" value="ARABINOSE-BINDING PROTEIN-RELATED"/>
    <property type="match status" value="1"/>
</dbReference>